<evidence type="ECO:0000313" key="3">
    <source>
        <dbReference type="Proteomes" id="UP001497472"/>
    </source>
</evidence>
<organism evidence="2 3">
    <name type="scientific">Leptosia nina</name>
    <dbReference type="NCBI Taxonomy" id="320188"/>
    <lineage>
        <taxon>Eukaryota</taxon>
        <taxon>Metazoa</taxon>
        <taxon>Ecdysozoa</taxon>
        <taxon>Arthropoda</taxon>
        <taxon>Hexapoda</taxon>
        <taxon>Insecta</taxon>
        <taxon>Pterygota</taxon>
        <taxon>Neoptera</taxon>
        <taxon>Endopterygota</taxon>
        <taxon>Lepidoptera</taxon>
        <taxon>Glossata</taxon>
        <taxon>Ditrysia</taxon>
        <taxon>Papilionoidea</taxon>
        <taxon>Pieridae</taxon>
        <taxon>Pierinae</taxon>
        <taxon>Leptosia</taxon>
    </lineage>
</organism>
<dbReference type="Proteomes" id="UP001497472">
    <property type="component" value="Unassembled WGS sequence"/>
</dbReference>
<dbReference type="EMBL" id="CAVLEF010000006">
    <property type="protein sequence ID" value="CAK1544859.1"/>
    <property type="molecule type" value="Genomic_DNA"/>
</dbReference>
<proteinExistence type="predicted"/>
<evidence type="ECO:0000256" key="1">
    <source>
        <dbReference type="SAM" id="SignalP"/>
    </source>
</evidence>
<keyword evidence="3" id="KW-1185">Reference proteome</keyword>
<name>A0AAV1J8S2_9NEOP</name>
<evidence type="ECO:0000313" key="2">
    <source>
        <dbReference type="EMBL" id="CAK1544859.1"/>
    </source>
</evidence>
<protein>
    <submittedName>
        <fullName evidence="2">Uncharacterized protein</fullName>
    </submittedName>
</protein>
<keyword evidence="1" id="KW-0732">Signal</keyword>
<dbReference type="AlphaFoldDB" id="A0AAV1J8S2"/>
<comment type="caution">
    <text evidence="2">The sequence shown here is derived from an EMBL/GenBank/DDBJ whole genome shotgun (WGS) entry which is preliminary data.</text>
</comment>
<gene>
    <name evidence="2" type="ORF">LNINA_LOCUS4568</name>
</gene>
<accession>A0AAV1J8S2</accession>
<feature type="signal peptide" evidence="1">
    <location>
        <begin position="1"/>
        <end position="19"/>
    </location>
</feature>
<reference evidence="2 3" key="1">
    <citation type="submission" date="2023-11" db="EMBL/GenBank/DDBJ databases">
        <authorList>
            <person name="Okamura Y."/>
        </authorList>
    </citation>
    <scope>NUCLEOTIDE SEQUENCE [LARGE SCALE GENOMIC DNA]</scope>
</reference>
<feature type="chain" id="PRO_5043606444" evidence="1">
    <location>
        <begin position="20"/>
        <end position="202"/>
    </location>
</feature>
<sequence length="202" mass="22696">MFALLKFIVLMTSLRMSLFVEQTAGPAEIEELSEESLLEYAFGNNTDPDKIDIALLESERFRDLVNSARRKNKNKYVIGHQALKGGRDYMSMTYAQCDGSDAAIGVLNQISLGRHEAFSQEIPERSRVSSGGVLRSGDADKAHVDVNDMVERMFLIRQNFVGVAKDEMPEYENNPALNEPPELKINFDIFDDKKKGETAILD</sequence>